<evidence type="ECO:0000313" key="4">
    <source>
        <dbReference type="Proteomes" id="UP000470302"/>
    </source>
</evidence>
<proteinExistence type="predicted"/>
<feature type="transmembrane region" description="Helical" evidence="1">
    <location>
        <begin position="40"/>
        <end position="56"/>
    </location>
</feature>
<dbReference type="RefSeq" id="WP_161099378.1">
    <property type="nucleotide sequence ID" value="NZ_WWCW01000130.1"/>
</dbReference>
<dbReference type="PANTHER" id="PTHR40763:SF5">
    <property type="entry name" value="MEMBRANE PROTEIN"/>
    <property type="match status" value="1"/>
</dbReference>
<evidence type="ECO:0000313" key="3">
    <source>
        <dbReference type="EMBL" id="MYM90606.1"/>
    </source>
</evidence>
<comment type="caution">
    <text evidence="3">The sequence shown here is derived from an EMBL/GenBank/DDBJ whole genome shotgun (WGS) entry which is preliminary data.</text>
</comment>
<name>A0A845GBL8_9BURK</name>
<dbReference type="Pfam" id="PF22570">
    <property type="entry name" value="LiaF-TM"/>
    <property type="match status" value="1"/>
</dbReference>
<feature type="transmembrane region" description="Helical" evidence="1">
    <location>
        <begin position="91"/>
        <end position="108"/>
    </location>
</feature>
<dbReference type="AlphaFoldDB" id="A0A845GBL8"/>
<keyword evidence="1" id="KW-0812">Transmembrane</keyword>
<organism evidence="3 4">
    <name type="scientific">Duganella vulcania</name>
    <dbReference type="NCBI Taxonomy" id="2692166"/>
    <lineage>
        <taxon>Bacteria</taxon>
        <taxon>Pseudomonadati</taxon>
        <taxon>Pseudomonadota</taxon>
        <taxon>Betaproteobacteria</taxon>
        <taxon>Burkholderiales</taxon>
        <taxon>Oxalobacteraceae</taxon>
        <taxon>Telluria group</taxon>
        <taxon>Duganella</taxon>
    </lineage>
</organism>
<keyword evidence="1" id="KW-0472">Membrane</keyword>
<dbReference type="Proteomes" id="UP000470302">
    <property type="component" value="Unassembled WGS sequence"/>
</dbReference>
<keyword evidence="1" id="KW-1133">Transmembrane helix</keyword>
<reference evidence="3 4" key="1">
    <citation type="submission" date="2020-01" db="EMBL/GenBank/DDBJ databases">
        <title>Novel species isolated from a subtropical stream in China.</title>
        <authorList>
            <person name="Lu H."/>
        </authorList>
    </citation>
    <scope>NUCLEOTIDE SEQUENCE [LARGE SCALE GENOMIC DNA]</scope>
    <source>
        <strain evidence="3 4">FT82W</strain>
    </source>
</reference>
<protein>
    <recommendedName>
        <fullName evidence="2">LiaF transmembrane domain-containing protein</fullName>
    </recommendedName>
</protein>
<feature type="transmembrane region" description="Helical" evidence="1">
    <location>
        <begin position="63"/>
        <end position="79"/>
    </location>
</feature>
<dbReference type="PANTHER" id="PTHR40763">
    <property type="entry name" value="MEMBRANE PROTEIN-RELATED"/>
    <property type="match status" value="1"/>
</dbReference>
<evidence type="ECO:0000256" key="1">
    <source>
        <dbReference type="SAM" id="Phobius"/>
    </source>
</evidence>
<feature type="transmembrane region" description="Helical" evidence="1">
    <location>
        <begin position="12"/>
        <end position="34"/>
    </location>
</feature>
<dbReference type="InterPro" id="IPR054331">
    <property type="entry name" value="LiaF_TM"/>
</dbReference>
<sequence length="235" mass="25410">MSSNRQRDPASQLIVGVAVVIIGMVFLLDNLGWLDLNFTLHLWPTALIFFGILKVVQTRTTSGAVVGGALILVGSLILLKETGFIDIAWRSLWPLILIAAGLSVMFKSTTGRSIFEPRADMLDKTSDDSVINVTAIMGGFKRRITSPDFRGGEITTVMGGCDLDLRQSSINGEAVLNVFSMFGGITIKVPIDWTVVLEGTPIMGGFEEKTVPPPTPSKRLVVRGYAIMGGLEVRN</sequence>
<feature type="domain" description="LiaF transmembrane" evidence="2">
    <location>
        <begin position="14"/>
        <end position="110"/>
    </location>
</feature>
<evidence type="ECO:0000259" key="2">
    <source>
        <dbReference type="Pfam" id="PF22570"/>
    </source>
</evidence>
<accession>A0A845GBL8</accession>
<dbReference type="EMBL" id="WWCW01000130">
    <property type="protein sequence ID" value="MYM90606.1"/>
    <property type="molecule type" value="Genomic_DNA"/>
</dbReference>
<gene>
    <name evidence="3" type="ORF">GTP91_25965</name>
</gene>